<dbReference type="Proteomes" id="UP000436522">
    <property type="component" value="Unassembled WGS sequence"/>
</dbReference>
<evidence type="ECO:0000256" key="1">
    <source>
        <dbReference type="ARBA" id="ARBA00023015"/>
    </source>
</evidence>
<sequence length="227" mass="25434">MHSISDTLERRTTTTDLVFDQLRQEIVSLDLLPGAKLSEAEIARRFGVSRQPVRDAFSRLESLDLILIRPQKATKVRGFSMAAIEHARFVRLAVELEVIRNACALWDSARAAKLQANLDQQRAVIEAGQPEAFHALDYQFHKLICELGGHPRAFDTIEECKQRIDRLCVLSLGRASEASTLLEDHLALGDALADKDEQTATGIARQHLARLDDTITDIHAKHADFFD</sequence>
<dbReference type="Gene3D" id="1.10.10.10">
    <property type="entry name" value="Winged helix-like DNA-binding domain superfamily/Winged helix DNA-binding domain"/>
    <property type="match status" value="1"/>
</dbReference>
<dbReference type="RefSeq" id="WP_159977798.1">
    <property type="nucleotide sequence ID" value="NZ_BLIV01000004.1"/>
</dbReference>
<keyword evidence="3" id="KW-0804">Transcription</keyword>
<dbReference type="InterPro" id="IPR036388">
    <property type="entry name" value="WH-like_DNA-bd_sf"/>
</dbReference>
<evidence type="ECO:0000313" key="6">
    <source>
        <dbReference type="Proteomes" id="UP000436522"/>
    </source>
</evidence>
<proteinExistence type="predicted"/>
<keyword evidence="1" id="KW-0805">Transcription regulation</keyword>
<comment type="caution">
    <text evidence="5">The sequence shown here is derived from an EMBL/GenBank/DDBJ whole genome shotgun (WGS) entry which is preliminary data.</text>
</comment>
<dbReference type="EMBL" id="BLIV01000004">
    <property type="protein sequence ID" value="GFE50756.1"/>
    <property type="molecule type" value="Genomic_DNA"/>
</dbReference>
<evidence type="ECO:0000256" key="2">
    <source>
        <dbReference type="ARBA" id="ARBA00023125"/>
    </source>
</evidence>
<evidence type="ECO:0000259" key="4">
    <source>
        <dbReference type="PROSITE" id="PS50949"/>
    </source>
</evidence>
<feature type="domain" description="HTH gntR-type" evidence="4">
    <location>
        <begin position="12"/>
        <end position="79"/>
    </location>
</feature>
<dbReference type="SMART" id="SM00895">
    <property type="entry name" value="FCD"/>
    <property type="match status" value="1"/>
</dbReference>
<dbReference type="GO" id="GO:0003677">
    <property type="term" value="F:DNA binding"/>
    <property type="evidence" value="ECO:0007669"/>
    <property type="project" value="UniProtKB-KW"/>
</dbReference>
<dbReference type="PANTHER" id="PTHR43537:SF6">
    <property type="entry name" value="HTH-TYPE TRANSCRIPTIONAL REPRESSOR RSPR"/>
    <property type="match status" value="1"/>
</dbReference>
<keyword evidence="2" id="KW-0238">DNA-binding</keyword>
<dbReference type="SUPFAM" id="SSF46785">
    <property type="entry name" value="Winged helix' DNA-binding domain"/>
    <property type="match status" value="1"/>
</dbReference>
<accession>A0A640VWZ9</accession>
<evidence type="ECO:0000256" key="3">
    <source>
        <dbReference type="ARBA" id="ARBA00023163"/>
    </source>
</evidence>
<dbReference type="InterPro" id="IPR011711">
    <property type="entry name" value="GntR_C"/>
</dbReference>
<dbReference type="AlphaFoldDB" id="A0A640VWZ9"/>
<dbReference type="GO" id="GO:0003700">
    <property type="term" value="F:DNA-binding transcription factor activity"/>
    <property type="evidence" value="ECO:0007669"/>
    <property type="project" value="InterPro"/>
</dbReference>
<name>A0A640VWZ9_9RHOB</name>
<dbReference type="Gene3D" id="1.20.120.530">
    <property type="entry name" value="GntR ligand-binding domain-like"/>
    <property type="match status" value="1"/>
</dbReference>
<keyword evidence="6" id="KW-1185">Reference proteome</keyword>
<dbReference type="SMART" id="SM00345">
    <property type="entry name" value="HTH_GNTR"/>
    <property type="match status" value="1"/>
</dbReference>
<dbReference type="OrthoDB" id="7834120at2"/>
<dbReference type="CDD" id="cd07377">
    <property type="entry name" value="WHTH_GntR"/>
    <property type="match status" value="1"/>
</dbReference>
<reference evidence="5 6" key="1">
    <citation type="submission" date="2019-12" db="EMBL/GenBank/DDBJ databases">
        <title>Roseobacter cerasinus sp. nov., isolated from seawater around aquaculture.</title>
        <authorList>
            <person name="Muramatsu S."/>
            <person name="Takabe Y."/>
            <person name="Mori K."/>
            <person name="Takaichi S."/>
            <person name="Hanada S."/>
        </authorList>
    </citation>
    <scope>NUCLEOTIDE SEQUENCE [LARGE SCALE GENOMIC DNA]</scope>
    <source>
        <strain evidence="5 6">AI77</strain>
    </source>
</reference>
<protein>
    <submittedName>
        <fullName evidence="5">GntR family transcriptional regulator</fullName>
    </submittedName>
</protein>
<evidence type="ECO:0000313" key="5">
    <source>
        <dbReference type="EMBL" id="GFE50756.1"/>
    </source>
</evidence>
<dbReference type="PROSITE" id="PS50949">
    <property type="entry name" value="HTH_GNTR"/>
    <property type="match status" value="1"/>
</dbReference>
<dbReference type="Pfam" id="PF07729">
    <property type="entry name" value="FCD"/>
    <property type="match status" value="1"/>
</dbReference>
<dbReference type="Pfam" id="PF00392">
    <property type="entry name" value="GntR"/>
    <property type="match status" value="1"/>
</dbReference>
<dbReference type="InterPro" id="IPR036390">
    <property type="entry name" value="WH_DNA-bd_sf"/>
</dbReference>
<dbReference type="InterPro" id="IPR000524">
    <property type="entry name" value="Tscrpt_reg_HTH_GntR"/>
</dbReference>
<dbReference type="SUPFAM" id="SSF48008">
    <property type="entry name" value="GntR ligand-binding domain-like"/>
    <property type="match status" value="1"/>
</dbReference>
<gene>
    <name evidence="5" type="ORF">So717_25090</name>
</gene>
<dbReference type="PANTHER" id="PTHR43537">
    <property type="entry name" value="TRANSCRIPTIONAL REGULATOR, GNTR FAMILY"/>
    <property type="match status" value="1"/>
</dbReference>
<organism evidence="5 6">
    <name type="scientific">Roseobacter cerasinus</name>
    <dbReference type="NCBI Taxonomy" id="2602289"/>
    <lineage>
        <taxon>Bacteria</taxon>
        <taxon>Pseudomonadati</taxon>
        <taxon>Pseudomonadota</taxon>
        <taxon>Alphaproteobacteria</taxon>
        <taxon>Rhodobacterales</taxon>
        <taxon>Roseobacteraceae</taxon>
        <taxon>Roseobacter</taxon>
    </lineage>
</organism>
<dbReference type="InterPro" id="IPR008920">
    <property type="entry name" value="TF_FadR/GntR_C"/>
</dbReference>